<dbReference type="InterPro" id="IPR050483">
    <property type="entry name" value="CoA-transferase_III_domain"/>
</dbReference>
<evidence type="ECO:0000313" key="2">
    <source>
        <dbReference type="EMBL" id="GGN46223.1"/>
    </source>
</evidence>
<dbReference type="InterPro" id="IPR044855">
    <property type="entry name" value="CoA-Trfase_III_dom3_sf"/>
</dbReference>
<keyword evidence="1 2" id="KW-0808">Transferase</keyword>
<dbReference type="Pfam" id="PF02515">
    <property type="entry name" value="CoA_transf_3"/>
    <property type="match status" value="1"/>
</dbReference>
<gene>
    <name evidence="2" type="ORF">GCM10011578_098910</name>
</gene>
<dbReference type="InterPro" id="IPR003673">
    <property type="entry name" value="CoA-Trfase_fam_III"/>
</dbReference>
<evidence type="ECO:0000313" key="3">
    <source>
        <dbReference type="Proteomes" id="UP000653411"/>
    </source>
</evidence>
<dbReference type="EMBL" id="BMML01000052">
    <property type="protein sequence ID" value="GGN46223.1"/>
    <property type="molecule type" value="Genomic_DNA"/>
</dbReference>
<dbReference type="Proteomes" id="UP000653411">
    <property type="component" value="Unassembled WGS sequence"/>
</dbReference>
<dbReference type="RefSeq" id="WP_189269564.1">
    <property type="nucleotide sequence ID" value="NZ_BMML01000052.1"/>
</dbReference>
<dbReference type="PANTHER" id="PTHR48207">
    <property type="entry name" value="SUCCINATE--HYDROXYMETHYLGLUTARATE COA-TRANSFERASE"/>
    <property type="match status" value="1"/>
</dbReference>
<reference evidence="2" key="1">
    <citation type="journal article" date="2014" name="Int. J. Syst. Evol. Microbiol.">
        <title>Complete genome sequence of Corynebacterium casei LMG S-19264T (=DSM 44701T), isolated from a smear-ripened cheese.</title>
        <authorList>
            <consortium name="US DOE Joint Genome Institute (JGI-PGF)"/>
            <person name="Walter F."/>
            <person name="Albersmeier A."/>
            <person name="Kalinowski J."/>
            <person name="Ruckert C."/>
        </authorList>
    </citation>
    <scope>NUCLEOTIDE SEQUENCE</scope>
    <source>
        <strain evidence="2">CGMCC 4.7110</strain>
    </source>
</reference>
<name>A0A917XPB3_9ACTN</name>
<organism evidence="2 3">
    <name type="scientific">Streptomyces fuscichromogenes</name>
    <dbReference type="NCBI Taxonomy" id="1324013"/>
    <lineage>
        <taxon>Bacteria</taxon>
        <taxon>Bacillati</taxon>
        <taxon>Actinomycetota</taxon>
        <taxon>Actinomycetes</taxon>
        <taxon>Kitasatosporales</taxon>
        <taxon>Streptomycetaceae</taxon>
        <taxon>Streptomyces</taxon>
    </lineage>
</organism>
<dbReference type="Gene3D" id="3.30.1540.10">
    <property type="entry name" value="formyl-coa transferase, domain 3"/>
    <property type="match status" value="1"/>
</dbReference>
<comment type="caution">
    <text evidence="2">The sequence shown here is derived from an EMBL/GenBank/DDBJ whole genome shotgun (WGS) entry which is preliminary data.</text>
</comment>
<dbReference type="PANTHER" id="PTHR48207:SF3">
    <property type="entry name" value="SUCCINATE--HYDROXYMETHYLGLUTARATE COA-TRANSFERASE"/>
    <property type="match status" value="1"/>
</dbReference>
<sequence>MNTLALDHIRVADLGIITAGAATTQVLADFGADVIKVESTTYTDPFRQWTQVAAKSSGPADLNASPPFQSVNRNKRGVGIDLKHARGREAFLRLVSVSDVVVENFRRGVLERLGLGFDELRAVKPDIVLVSLTSQGLTGPESGYISFGSTLDALGGLMSVTGYDDQTPRWSGTNVNYPDQLVSFLAPGVILAALRQRDLTGEAIHVDFSQRESVTSVIGESVLGYTTTGEVARPRGNRDPVAAPQGVYPCQGEEQWLALSVPGDEQWTELCRVLDLPALAEDDRLRTASGRQSAHDVLDKQIAAATAGRDKHDLAARLQEAGIAASPVLDAGEVLDSPQLGALGFFQDAAPGGFPAHRQRGFAAGLQDTPGTVRQPAPRLGEHTRDVLSALLGYSDQEITELADAGAISLDEH</sequence>
<dbReference type="Gene3D" id="3.40.50.10540">
    <property type="entry name" value="Crotonobetainyl-coa:carnitine coa-transferase, domain 1"/>
    <property type="match status" value="1"/>
</dbReference>
<dbReference type="InterPro" id="IPR023606">
    <property type="entry name" value="CoA-Trfase_III_dom_1_sf"/>
</dbReference>
<dbReference type="SUPFAM" id="SSF89796">
    <property type="entry name" value="CoA-transferase family III (CaiB/BaiF)"/>
    <property type="match status" value="1"/>
</dbReference>
<keyword evidence="3" id="KW-1185">Reference proteome</keyword>
<protein>
    <submittedName>
        <fullName evidence="2">CoA transferase</fullName>
    </submittedName>
</protein>
<accession>A0A917XPB3</accession>
<evidence type="ECO:0000256" key="1">
    <source>
        <dbReference type="ARBA" id="ARBA00022679"/>
    </source>
</evidence>
<reference evidence="2" key="2">
    <citation type="submission" date="2020-09" db="EMBL/GenBank/DDBJ databases">
        <authorList>
            <person name="Sun Q."/>
            <person name="Zhou Y."/>
        </authorList>
    </citation>
    <scope>NUCLEOTIDE SEQUENCE</scope>
    <source>
        <strain evidence="2">CGMCC 4.7110</strain>
    </source>
</reference>
<proteinExistence type="predicted"/>
<dbReference type="GO" id="GO:0008410">
    <property type="term" value="F:CoA-transferase activity"/>
    <property type="evidence" value="ECO:0007669"/>
    <property type="project" value="TreeGrafter"/>
</dbReference>
<dbReference type="AlphaFoldDB" id="A0A917XPB3"/>